<organism evidence="2 3">
    <name type="scientific">Chitinophaga caeni</name>
    <dbReference type="NCBI Taxonomy" id="2029983"/>
    <lineage>
        <taxon>Bacteria</taxon>
        <taxon>Pseudomonadati</taxon>
        <taxon>Bacteroidota</taxon>
        <taxon>Chitinophagia</taxon>
        <taxon>Chitinophagales</taxon>
        <taxon>Chitinophagaceae</taxon>
        <taxon>Chitinophaga</taxon>
    </lineage>
</organism>
<keyword evidence="3" id="KW-1185">Reference proteome</keyword>
<evidence type="ECO:0000313" key="2">
    <source>
        <dbReference type="EMBL" id="ATL49300.1"/>
    </source>
</evidence>
<dbReference type="RefSeq" id="WP_098195668.1">
    <property type="nucleotide sequence ID" value="NZ_CP023777.1"/>
</dbReference>
<evidence type="ECO:0000313" key="3">
    <source>
        <dbReference type="Proteomes" id="UP000220133"/>
    </source>
</evidence>
<proteinExistence type="predicted"/>
<sequence length="196" mass="22291">MKRILIVLTIMILIKKSYSQDLDSSLPRIVNDTLFATCGYKIVKGQDIKIGMGTMPDGDFKFIRRKAGSLFAYYSTTGYQGQANAANAFPRSQSGLKYRIKSVEKRGNKKRGYVYYAKIGFGIVNFEIDVENAIAKGEIWVPDEFRPNPTQEPIKVELKQQISIADELTKLKKLYDDGVLTKEEFEMQKKKLLEGK</sequence>
<feature type="domain" description="SHOCT" evidence="1">
    <location>
        <begin position="166"/>
        <end position="193"/>
    </location>
</feature>
<dbReference type="Proteomes" id="UP000220133">
    <property type="component" value="Chromosome"/>
</dbReference>
<accession>A0A291QZB7</accession>
<reference evidence="2 3" key="1">
    <citation type="submission" date="2017-10" db="EMBL/GenBank/DDBJ databases">
        <title>Paenichitinophaga pekingensis gen. nov., sp. nov., isolated from activated sludge.</title>
        <authorList>
            <person name="Jin D."/>
            <person name="Kong X."/>
            <person name="Deng Y."/>
            <person name="Bai Z."/>
        </authorList>
    </citation>
    <scope>NUCLEOTIDE SEQUENCE [LARGE SCALE GENOMIC DNA]</scope>
    <source>
        <strain evidence="2 3">13</strain>
    </source>
</reference>
<dbReference type="KEGG" id="cbae:COR50_20150"/>
<protein>
    <recommendedName>
        <fullName evidence="1">SHOCT domain-containing protein</fullName>
    </recommendedName>
</protein>
<dbReference type="EMBL" id="CP023777">
    <property type="protein sequence ID" value="ATL49300.1"/>
    <property type="molecule type" value="Genomic_DNA"/>
</dbReference>
<dbReference type="InterPro" id="IPR018649">
    <property type="entry name" value="SHOCT"/>
</dbReference>
<dbReference type="Pfam" id="PF09851">
    <property type="entry name" value="SHOCT"/>
    <property type="match status" value="1"/>
</dbReference>
<evidence type="ECO:0000259" key="1">
    <source>
        <dbReference type="Pfam" id="PF09851"/>
    </source>
</evidence>
<dbReference type="OrthoDB" id="1445444at2"/>
<gene>
    <name evidence="2" type="ORF">COR50_20150</name>
</gene>
<dbReference type="AlphaFoldDB" id="A0A291QZB7"/>
<name>A0A291QZB7_9BACT</name>